<sequence>MEIQSLSTDEELKHLFTKTLIQDDMLDLTFVGDSIDYLANLPTPIYNEIITKGLQIRMHPPNQRLVTIYYDNKSKSFKLQKNDWLAIVKESGLEVGDRIACWACCHDLGGNFSLLIEKVGFDQLVRGTHPPLIVLVTSHQVHGICEKALAIWHPLHLESSQTEGPFVKHLFTKTIIQDDMLGLALVGDSNNYFRGLPKPMLDEIGIKGLEIEIYTPNNKSWVAIYYDRENKNFKLEKIAWFEVALKSGFKIGDTIGCWSLYHGDLGPYGILALLIEKQVPIDIDNEGGGQQARVENAGDSKQ</sequence>
<proteinExistence type="predicted"/>
<organism evidence="1 2">
    <name type="scientific">Dovyalis caffra</name>
    <dbReference type="NCBI Taxonomy" id="77055"/>
    <lineage>
        <taxon>Eukaryota</taxon>
        <taxon>Viridiplantae</taxon>
        <taxon>Streptophyta</taxon>
        <taxon>Embryophyta</taxon>
        <taxon>Tracheophyta</taxon>
        <taxon>Spermatophyta</taxon>
        <taxon>Magnoliopsida</taxon>
        <taxon>eudicotyledons</taxon>
        <taxon>Gunneridae</taxon>
        <taxon>Pentapetalae</taxon>
        <taxon>rosids</taxon>
        <taxon>fabids</taxon>
        <taxon>Malpighiales</taxon>
        <taxon>Salicaceae</taxon>
        <taxon>Flacourtieae</taxon>
        <taxon>Dovyalis</taxon>
    </lineage>
</organism>
<gene>
    <name evidence="1" type="ORF">DCAF_LOCUS15781</name>
</gene>
<protein>
    <submittedName>
        <fullName evidence="1">Uncharacterized protein</fullName>
    </submittedName>
</protein>
<accession>A0AAV1RVI4</accession>
<dbReference type="Proteomes" id="UP001314170">
    <property type="component" value="Unassembled WGS sequence"/>
</dbReference>
<evidence type="ECO:0000313" key="1">
    <source>
        <dbReference type="EMBL" id="CAK7340695.1"/>
    </source>
</evidence>
<keyword evidence="2" id="KW-1185">Reference proteome</keyword>
<name>A0AAV1RVI4_9ROSI</name>
<dbReference type="AlphaFoldDB" id="A0AAV1RVI4"/>
<evidence type="ECO:0000313" key="2">
    <source>
        <dbReference type="Proteomes" id="UP001314170"/>
    </source>
</evidence>
<dbReference type="EMBL" id="CAWUPB010001160">
    <property type="protein sequence ID" value="CAK7340695.1"/>
    <property type="molecule type" value="Genomic_DNA"/>
</dbReference>
<reference evidence="1 2" key="1">
    <citation type="submission" date="2024-01" db="EMBL/GenBank/DDBJ databases">
        <authorList>
            <person name="Waweru B."/>
        </authorList>
    </citation>
    <scope>NUCLEOTIDE SEQUENCE [LARGE SCALE GENOMIC DNA]</scope>
</reference>
<comment type="caution">
    <text evidence="1">The sequence shown here is derived from an EMBL/GenBank/DDBJ whole genome shotgun (WGS) entry which is preliminary data.</text>
</comment>